<evidence type="ECO:0000313" key="5">
    <source>
        <dbReference type="Proteomes" id="UP001589709"/>
    </source>
</evidence>
<dbReference type="EMBL" id="JBHMCY010000048">
    <property type="protein sequence ID" value="MFB9465545.1"/>
    <property type="molecule type" value="Genomic_DNA"/>
</dbReference>
<feature type="domain" description="FAD-binding" evidence="3">
    <location>
        <begin position="7"/>
        <end position="339"/>
    </location>
</feature>
<dbReference type="SUPFAM" id="SSF51905">
    <property type="entry name" value="FAD/NAD(P)-binding domain"/>
    <property type="match status" value="1"/>
</dbReference>
<dbReference type="Proteomes" id="UP001589709">
    <property type="component" value="Unassembled WGS sequence"/>
</dbReference>
<evidence type="ECO:0000256" key="1">
    <source>
        <dbReference type="ARBA" id="ARBA00023002"/>
    </source>
</evidence>
<evidence type="ECO:0000313" key="4">
    <source>
        <dbReference type="EMBL" id="MFB9465545.1"/>
    </source>
</evidence>
<reference evidence="4 5" key="1">
    <citation type="submission" date="2024-09" db="EMBL/GenBank/DDBJ databases">
        <authorList>
            <person name="Sun Q."/>
            <person name="Mori K."/>
        </authorList>
    </citation>
    <scope>NUCLEOTIDE SEQUENCE [LARGE SCALE GENOMIC DNA]</scope>
    <source>
        <strain evidence="4 5">JCM 6917</strain>
    </source>
</reference>
<comment type="caution">
    <text evidence="4">The sequence shown here is derived from an EMBL/GenBank/DDBJ whole genome shotgun (WGS) entry which is preliminary data.</text>
</comment>
<sequence>MAHDVSTALIVGGGIAGLSAAIALSRAGVQCEVLELADAPGGASLALSGRATEALDELGVYDALHARSTPFTDGTTAAHQMDEHGRLLSKGPQRPQWPGAKTPLGVHRPALLELLQETAQGLGAEVHRGVTTQTVDERGDGVFVTTTDGREARYDLVVGADGIGSRTRSRIFPESPRPAYSGQFSFRWMLSGPPIEGEGWYNGPEGRLGFYHLPGNLIYVPAVVDLPEGTWLTEEDTYAHFTRLLDSFTAPAVVELRRRLAPGADLIARPFEWILLPAPWYRGRTLLIGDAAHATTAHMGMGGGMAIEDAVVLGQCVAKEPTLQAAFDAFMERRYARVSIVVETSVALSRLEQEGAPTTENMAVASAAFMALGQPY</sequence>
<dbReference type="PANTHER" id="PTHR13789">
    <property type="entry name" value="MONOOXYGENASE"/>
    <property type="match status" value="1"/>
</dbReference>
<accession>A0ABV5N5H2</accession>
<dbReference type="Pfam" id="PF01494">
    <property type="entry name" value="FAD_binding_3"/>
    <property type="match status" value="1"/>
</dbReference>
<dbReference type="InterPro" id="IPR002938">
    <property type="entry name" value="FAD-bd"/>
</dbReference>
<keyword evidence="1" id="KW-0560">Oxidoreductase</keyword>
<evidence type="ECO:0000259" key="3">
    <source>
        <dbReference type="Pfam" id="PF01494"/>
    </source>
</evidence>
<dbReference type="PRINTS" id="PR00420">
    <property type="entry name" value="RNGMNOXGNASE"/>
</dbReference>
<keyword evidence="2 4" id="KW-0503">Monooxygenase</keyword>
<evidence type="ECO:0000256" key="2">
    <source>
        <dbReference type="ARBA" id="ARBA00023033"/>
    </source>
</evidence>
<protein>
    <submittedName>
        <fullName evidence="4">FAD-dependent monooxygenase</fullName>
    </submittedName>
</protein>
<dbReference type="InterPro" id="IPR036188">
    <property type="entry name" value="FAD/NAD-bd_sf"/>
</dbReference>
<dbReference type="InterPro" id="IPR050493">
    <property type="entry name" value="FAD-dep_Monooxygenase_BioMet"/>
</dbReference>
<dbReference type="Gene3D" id="3.50.50.60">
    <property type="entry name" value="FAD/NAD(P)-binding domain"/>
    <property type="match status" value="1"/>
</dbReference>
<keyword evidence="5" id="KW-1185">Reference proteome</keyword>
<dbReference type="PANTHER" id="PTHR13789:SF309">
    <property type="entry name" value="PUTATIVE (AFU_ORTHOLOGUE AFUA_6G14510)-RELATED"/>
    <property type="match status" value="1"/>
</dbReference>
<organism evidence="4 5">
    <name type="scientific">Streptomyces cinereospinus</name>
    <dbReference type="NCBI Taxonomy" id="285561"/>
    <lineage>
        <taxon>Bacteria</taxon>
        <taxon>Bacillati</taxon>
        <taxon>Actinomycetota</taxon>
        <taxon>Actinomycetes</taxon>
        <taxon>Kitasatosporales</taxon>
        <taxon>Streptomycetaceae</taxon>
        <taxon>Streptomyces</taxon>
    </lineage>
</organism>
<dbReference type="GO" id="GO:0004497">
    <property type="term" value="F:monooxygenase activity"/>
    <property type="evidence" value="ECO:0007669"/>
    <property type="project" value="UniProtKB-KW"/>
</dbReference>
<gene>
    <name evidence="4" type="ORF">ACFF45_23260</name>
</gene>
<dbReference type="RefSeq" id="WP_381348372.1">
    <property type="nucleotide sequence ID" value="NZ_JBHMCY010000048.1"/>
</dbReference>
<proteinExistence type="predicted"/>
<name>A0ABV5N5H2_9ACTN</name>